<protein>
    <submittedName>
        <fullName evidence="1">Uncharacterized protein</fullName>
    </submittedName>
</protein>
<reference evidence="1" key="1">
    <citation type="submission" date="2024-06" db="EMBL/GenBank/DDBJ databases">
        <title>Kribbella sp. strain HUAS MG21 genome sequences.</title>
        <authorList>
            <person name="Mo P."/>
        </authorList>
    </citation>
    <scope>NUCLEOTIDE SEQUENCE</scope>
    <source>
        <strain evidence="1">HUAS MG21</strain>
    </source>
</reference>
<accession>A0AAU7T8Z5</accession>
<proteinExistence type="predicted"/>
<dbReference type="AlphaFoldDB" id="A0AAU7T8Z5"/>
<dbReference type="EMBL" id="CP158165">
    <property type="protein sequence ID" value="XBV23128.1"/>
    <property type="molecule type" value="Genomic_DNA"/>
</dbReference>
<gene>
    <name evidence="1" type="ORF">ABN611_31735</name>
</gene>
<sequence>MPHAVSHAVPDEVADAARARLAEWLTAQAPEPELGATPEELAGWVVYQVQEYLLVVPPGYANLLFLIGAHGIVSFAPSERTVADAMAAAR</sequence>
<evidence type="ECO:0000313" key="1">
    <source>
        <dbReference type="EMBL" id="XBV23128.1"/>
    </source>
</evidence>
<organism evidence="1">
    <name type="scientific">Kribbella sp. HUAS MG21</name>
    <dbReference type="NCBI Taxonomy" id="3160966"/>
    <lineage>
        <taxon>Bacteria</taxon>
        <taxon>Bacillati</taxon>
        <taxon>Actinomycetota</taxon>
        <taxon>Actinomycetes</taxon>
        <taxon>Propionibacteriales</taxon>
        <taxon>Kribbellaceae</taxon>
        <taxon>Kribbella</taxon>
    </lineage>
</organism>
<dbReference type="RefSeq" id="WP_350275965.1">
    <property type="nucleotide sequence ID" value="NZ_CP158165.1"/>
</dbReference>
<name>A0AAU7T8Z5_9ACTN</name>